<evidence type="ECO:0000259" key="1">
    <source>
        <dbReference type="Pfam" id="PF00561"/>
    </source>
</evidence>
<evidence type="ECO:0000313" key="2">
    <source>
        <dbReference type="EMBL" id="THH31553.1"/>
    </source>
</evidence>
<accession>A0A4V6S1W9</accession>
<feature type="domain" description="AB hydrolase-1" evidence="1">
    <location>
        <begin position="115"/>
        <end position="230"/>
    </location>
</feature>
<dbReference type="InterPro" id="IPR029058">
    <property type="entry name" value="AB_hydrolase_fold"/>
</dbReference>
<name>A0A4V6S1W9_9APHY</name>
<comment type="caution">
    <text evidence="2">The sequence shown here is derived from an EMBL/GenBank/DDBJ whole genome shotgun (WGS) entry which is preliminary data.</text>
</comment>
<dbReference type="InterPro" id="IPR000073">
    <property type="entry name" value="AB_hydrolase_1"/>
</dbReference>
<dbReference type="Pfam" id="PF00561">
    <property type="entry name" value="Abhydrolase_1"/>
    <property type="match status" value="1"/>
</dbReference>
<dbReference type="OrthoDB" id="1743579at2759"/>
<proteinExistence type="predicted"/>
<organism evidence="2 3">
    <name type="scientific">Antrodiella citrinella</name>
    <dbReference type="NCBI Taxonomy" id="2447956"/>
    <lineage>
        <taxon>Eukaryota</taxon>
        <taxon>Fungi</taxon>
        <taxon>Dikarya</taxon>
        <taxon>Basidiomycota</taxon>
        <taxon>Agaricomycotina</taxon>
        <taxon>Agaricomycetes</taxon>
        <taxon>Polyporales</taxon>
        <taxon>Steccherinaceae</taxon>
        <taxon>Antrodiella</taxon>
    </lineage>
</organism>
<reference evidence="2 3" key="1">
    <citation type="submission" date="2019-02" db="EMBL/GenBank/DDBJ databases">
        <title>Genome sequencing of the rare red list fungi Antrodiella citrinella (Flaviporus citrinellus).</title>
        <authorList>
            <person name="Buettner E."/>
            <person name="Kellner H."/>
        </authorList>
    </citation>
    <scope>NUCLEOTIDE SEQUENCE [LARGE SCALE GENOMIC DNA]</scope>
    <source>
        <strain evidence="2 3">DSM 108506</strain>
    </source>
</reference>
<dbReference type="Gene3D" id="3.40.50.1820">
    <property type="entry name" value="alpha/beta hydrolase"/>
    <property type="match status" value="1"/>
</dbReference>
<evidence type="ECO:0000313" key="3">
    <source>
        <dbReference type="Proteomes" id="UP000308730"/>
    </source>
</evidence>
<gene>
    <name evidence="2" type="ORF">EUX98_g2644</name>
</gene>
<sequence length="348" mass="37693">MALFQALLAVFVVSLFTPLVIRRAYAASFISSPYHRIELTIPVHVSTDTATFAYDTPQNQTQLTGLIQEAFSATSNLSALQIGTVPLVASYNIYAELFVPNGWNTTGTGVLEFTVHGLTLDHTYWYINGPGSDLNYVEASINAGNAIFVFDRLGNGKSDKPDGIKEVQMSVHIAVVEALISFLRNTGVEGFSFKRMVGVGHSYGSNILANLIAINANVFDALVLTGFTMDTQATPTVTASLAFAIASQVNRTAFGSLSNSYTTPESSINLHQAFFHFPDFPQSALDFLLEHRGVITVGEVLTLGQTLSTVVPNFTAPLLIVTADKDMCVSLFPYITASTTYFTVQVRM</sequence>
<dbReference type="Proteomes" id="UP000308730">
    <property type="component" value="Unassembled WGS sequence"/>
</dbReference>
<keyword evidence="3" id="KW-1185">Reference proteome</keyword>
<dbReference type="SUPFAM" id="SSF53474">
    <property type="entry name" value="alpha/beta-Hydrolases"/>
    <property type="match status" value="1"/>
</dbReference>
<protein>
    <recommendedName>
        <fullName evidence="1">AB hydrolase-1 domain-containing protein</fullName>
    </recommendedName>
</protein>
<dbReference type="EMBL" id="SGPM01000044">
    <property type="protein sequence ID" value="THH31553.1"/>
    <property type="molecule type" value="Genomic_DNA"/>
</dbReference>
<dbReference type="AlphaFoldDB" id="A0A4V6S1W9"/>